<feature type="transmembrane region" description="Helical" evidence="1">
    <location>
        <begin position="6"/>
        <end position="25"/>
    </location>
</feature>
<gene>
    <name evidence="2" type="ORF">SDC9_07916</name>
</gene>
<dbReference type="Gene3D" id="3.40.30.10">
    <property type="entry name" value="Glutaredoxin"/>
    <property type="match status" value="1"/>
</dbReference>
<proteinExistence type="predicted"/>
<keyword evidence="1" id="KW-0472">Membrane</keyword>
<dbReference type="Pfam" id="PF20207">
    <property type="entry name" value="DUF6568"/>
    <property type="match status" value="1"/>
</dbReference>
<dbReference type="AlphaFoldDB" id="A0A644T5W8"/>
<evidence type="ECO:0008006" key="3">
    <source>
        <dbReference type="Google" id="ProtNLM"/>
    </source>
</evidence>
<evidence type="ECO:0000256" key="1">
    <source>
        <dbReference type="SAM" id="Phobius"/>
    </source>
</evidence>
<reference evidence="2" key="1">
    <citation type="submission" date="2019-08" db="EMBL/GenBank/DDBJ databases">
        <authorList>
            <person name="Kucharzyk K."/>
            <person name="Murdoch R.W."/>
            <person name="Higgins S."/>
            <person name="Loffler F."/>
        </authorList>
    </citation>
    <scope>NUCLEOTIDE SEQUENCE</scope>
</reference>
<evidence type="ECO:0000313" key="2">
    <source>
        <dbReference type="EMBL" id="MPL62303.1"/>
    </source>
</evidence>
<keyword evidence="1" id="KW-1133">Transmembrane helix</keyword>
<accession>A0A644T5W8</accession>
<organism evidence="2">
    <name type="scientific">bioreactor metagenome</name>
    <dbReference type="NCBI Taxonomy" id="1076179"/>
    <lineage>
        <taxon>unclassified sequences</taxon>
        <taxon>metagenomes</taxon>
        <taxon>ecological metagenomes</taxon>
    </lineage>
</organism>
<name>A0A644T5W8_9ZZZZ</name>
<dbReference type="EMBL" id="VSSQ01000017">
    <property type="protein sequence ID" value="MPL62303.1"/>
    <property type="molecule type" value="Genomic_DNA"/>
</dbReference>
<comment type="caution">
    <text evidence="2">The sequence shown here is derived from an EMBL/GenBank/DDBJ whole genome shotgun (WGS) entry which is preliminary data.</text>
</comment>
<dbReference type="InterPro" id="IPR036249">
    <property type="entry name" value="Thioredoxin-like_sf"/>
</dbReference>
<dbReference type="InterPro" id="IPR046698">
    <property type="entry name" value="PedC-like"/>
</dbReference>
<sequence>MKKKNVVVLILILLLVLFLSIYWLFKAAYKFQANSNTATTTGELTQLSDAQKFQAEYPGVAIDNRFVYRSAEEIINILKGGTGLVYLGFPECPWCQRYTVYLDEVAREQNLEKIYYYNVRQIRTDNTPEYQEMVALLGENLDKDTEGNPRIFVPDLTAVKNGEIIAHDNSTSLLNSAVDGTPDEWWTEERVNSFKENLKKIIEPVNICYEVCNS</sequence>
<dbReference type="SUPFAM" id="SSF52833">
    <property type="entry name" value="Thioredoxin-like"/>
    <property type="match status" value="1"/>
</dbReference>
<protein>
    <recommendedName>
        <fullName evidence="3">Thioredoxin domain-containing protein</fullName>
    </recommendedName>
</protein>
<keyword evidence="1" id="KW-0812">Transmembrane</keyword>